<dbReference type="InParanoid" id="A0A0J6WYA9"/>
<evidence type="ECO:0000313" key="1">
    <source>
        <dbReference type="EMBL" id="KMO86852.1"/>
    </source>
</evidence>
<keyword evidence="1" id="KW-0378">Hydrolase</keyword>
<dbReference type="AlphaFoldDB" id="A0A0J6WYA9"/>
<protein>
    <submittedName>
        <fullName evidence="1">Phosphohydrolase</fullName>
    </submittedName>
</protein>
<dbReference type="OrthoDB" id="155250at2"/>
<dbReference type="PATRIC" id="fig|1122219.3.peg.615"/>
<reference evidence="1 2" key="1">
    <citation type="submission" date="2015-06" db="EMBL/GenBank/DDBJ databases">
        <title>Draft genome sequence of beer spoilage bacterium Megasphaera cerevisiae type strain 20462.</title>
        <authorList>
            <person name="Kutumbaka K."/>
            <person name="Pasmowitz J."/>
            <person name="Mategko J."/>
            <person name="Reyes D."/>
            <person name="Friedrich A."/>
            <person name="Han S."/>
            <person name="Martens-Habbena W."/>
            <person name="Neal-McKinney J."/>
            <person name="Janagama H.K."/>
            <person name="Nadala C."/>
            <person name="Samadpour M."/>
        </authorList>
    </citation>
    <scope>NUCLEOTIDE SEQUENCE [LARGE SCALE GENOMIC DNA]</scope>
    <source>
        <strain evidence="1 2">DSM 20462</strain>
    </source>
</reference>
<evidence type="ECO:0000313" key="2">
    <source>
        <dbReference type="Proteomes" id="UP000036503"/>
    </source>
</evidence>
<keyword evidence="2" id="KW-1185">Reference proteome</keyword>
<dbReference type="GO" id="GO:0016787">
    <property type="term" value="F:hydrolase activity"/>
    <property type="evidence" value="ECO:0007669"/>
    <property type="project" value="UniProtKB-KW"/>
</dbReference>
<dbReference type="CDD" id="cd00077">
    <property type="entry name" value="HDc"/>
    <property type="match status" value="1"/>
</dbReference>
<gene>
    <name evidence="1" type="ORF">AB840_05905</name>
</gene>
<dbReference type="STRING" id="39029.BSR42_03580"/>
<proteinExistence type="predicted"/>
<dbReference type="InterPro" id="IPR003607">
    <property type="entry name" value="HD/PDEase_dom"/>
</dbReference>
<organism evidence="1 2">
    <name type="scientific">Megasphaera cerevisiae DSM 20462</name>
    <dbReference type="NCBI Taxonomy" id="1122219"/>
    <lineage>
        <taxon>Bacteria</taxon>
        <taxon>Bacillati</taxon>
        <taxon>Bacillota</taxon>
        <taxon>Negativicutes</taxon>
        <taxon>Veillonellales</taxon>
        <taxon>Veillonellaceae</taxon>
        <taxon>Megasphaera</taxon>
    </lineage>
</organism>
<dbReference type="Gene3D" id="1.10.3210.10">
    <property type="entry name" value="Hypothetical protein af1432"/>
    <property type="match status" value="1"/>
</dbReference>
<accession>A0A0J6WYA9</accession>
<comment type="caution">
    <text evidence="1">The sequence shown here is derived from an EMBL/GenBank/DDBJ whole genome shotgun (WGS) entry which is preliminary data.</text>
</comment>
<dbReference type="SUPFAM" id="SSF109604">
    <property type="entry name" value="HD-domain/PDEase-like"/>
    <property type="match status" value="1"/>
</dbReference>
<sequence length="163" mass="18160">MLSIPQLIQAAIVFDHGDAKRIHHFLKVYAYADIIGRLEELPAHTQETLAAAAVLHDIGIHAAEKKYGSSSGKYQELEGPAPARNILTVLHYPIPVIDRVCFLIAHHHTYDQVDGLDYQILLEADFLVNAYEDDLPPAAIQTFCQRVFKTKSGIALLQATYNI</sequence>
<dbReference type="EMBL" id="LEKT01000014">
    <property type="protein sequence ID" value="KMO86852.1"/>
    <property type="molecule type" value="Genomic_DNA"/>
</dbReference>
<dbReference type="Proteomes" id="UP000036503">
    <property type="component" value="Unassembled WGS sequence"/>
</dbReference>
<dbReference type="RefSeq" id="WP_048513912.1">
    <property type="nucleotide sequence ID" value="NZ_FUXD01000017.1"/>
</dbReference>
<name>A0A0J6WYA9_9FIRM</name>